<dbReference type="GO" id="GO:0003682">
    <property type="term" value="F:chromatin binding"/>
    <property type="evidence" value="ECO:0007669"/>
    <property type="project" value="InterPro"/>
</dbReference>
<dbReference type="InterPro" id="IPR043151">
    <property type="entry name" value="BAH_sf"/>
</dbReference>
<proteinExistence type="predicted"/>
<dbReference type="Gene3D" id="3.30.40.10">
    <property type="entry name" value="Zinc/RING finger domain, C3HC4 (zinc finger)"/>
    <property type="match status" value="1"/>
</dbReference>
<evidence type="ECO:0000313" key="3">
    <source>
        <dbReference type="EMBL" id="KAF2400408.1"/>
    </source>
</evidence>
<keyword evidence="4" id="KW-1185">Reference proteome</keyword>
<feature type="compositionally biased region" description="Pro residues" evidence="1">
    <location>
        <begin position="22"/>
        <end position="33"/>
    </location>
</feature>
<name>A0A6G1HWH6_9PEZI</name>
<gene>
    <name evidence="3" type="ORF">EJ06DRAFT_556720</name>
</gene>
<dbReference type="InterPro" id="IPR001025">
    <property type="entry name" value="BAH_dom"/>
</dbReference>
<dbReference type="OrthoDB" id="10259622at2759"/>
<evidence type="ECO:0000259" key="2">
    <source>
        <dbReference type="PROSITE" id="PS51038"/>
    </source>
</evidence>
<sequence>MARMARTVRDRRSSKHASSPEESPPPPSPPSAGPPARRRRVSTQQTPASASGAASAPPEGDRPQSSHKKAFMDWSAIEEDQPFKINFYDKAPPKKRKRDETAPACLDAPFTAEFNAYYSISPAKWWEDAPKYKRFTIYDETFQVGEYVLVKTEEANLPEGKAETGLSPLADILKGRWVAHVLEVRAGDEQHVYLRVLWMYRPEDLPGGRKPWHGSYELIASNYMQVINAMSVDGRVPVKHWVENYDLDSDPNDPEADELFYRSTVDFLRPSASSYLPVHKHCKCDTPANPDNLLIRCENCQHWLHAECICRAATTLMAKELDAPISVSNSTNARNSGSGRGRRPSGRPSTAAALPHISISKSEPTEGGKSGYELTGRFTEDGPAVWKRDASCLFCEVPLE</sequence>
<dbReference type="InterPro" id="IPR013083">
    <property type="entry name" value="Znf_RING/FYVE/PHD"/>
</dbReference>
<dbReference type="SUPFAM" id="SSF57903">
    <property type="entry name" value="FYVE/PHD zinc finger"/>
    <property type="match status" value="1"/>
</dbReference>
<feature type="region of interest" description="Disordered" evidence="1">
    <location>
        <begin position="1"/>
        <end position="68"/>
    </location>
</feature>
<feature type="compositionally biased region" description="Low complexity" evidence="1">
    <location>
        <begin position="328"/>
        <end position="337"/>
    </location>
</feature>
<protein>
    <recommendedName>
        <fullName evidence="2">BAH domain-containing protein</fullName>
    </recommendedName>
</protein>
<dbReference type="EMBL" id="ML996695">
    <property type="protein sequence ID" value="KAF2400408.1"/>
    <property type="molecule type" value="Genomic_DNA"/>
</dbReference>
<accession>A0A6G1HWH6</accession>
<organism evidence="3 4">
    <name type="scientific">Trichodelitschia bisporula</name>
    <dbReference type="NCBI Taxonomy" id="703511"/>
    <lineage>
        <taxon>Eukaryota</taxon>
        <taxon>Fungi</taxon>
        <taxon>Dikarya</taxon>
        <taxon>Ascomycota</taxon>
        <taxon>Pezizomycotina</taxon>
        <taxon>Dothideomycetes</taxon>
        <taxon>Dothideomycetes incertae sedis</taxon>
        <taxon>Phaeotrichales</taxon>
        <taxon>Phaeotrichaceae</taxon>
        <taxon>Trichodelitschia</taxon>
    </lineage>
</organism>
<dbReference type="PROSITE" id="PS51038">
    <property type="entry name" value="BAH"/>
    <property type="match status" value="1"/>
</dbReference>
<feature type="region of interest" description="Disordered" evidence="1">
    <location>
        <begin position="327"/>
        <end position="374"/>
    </location>
</feature>
<evidence type="ECO:0000313" key="4">
    <source>
        <dbReference type="Proteomes" id="UP000799640"/>
    </source>
</evidence>
<feature type="domain" description="BAH" evidence="2">
    <location>
        <begin position="140"/>
        <end position="276"/>
    </location>
</feature>
<dbReference type="InterPro" id="IPR011011">
    <property type="entry name" value="Znf_FYVE_PHD"/>
</dbReference>
<dbReference type="CDD" id="cd04370">
    <property type="entry name" value="BAH"/>
    <property type="match status" value="1"/>
</dbReference>
<dbReference type="Proteomes" id="UP000799640">
    <property type="component" value="Unassembled WGS sequence"/>
</dbReference>
<evidence type="ECO:0000256" key="1">
    <source>
        <dbReference type="SAM" id="MobiDB-lite"/>
    </source>
</evidence>
<dbReference type="PANTHER" id="PTHR46364">
    <property type="entry name" value="OS08G0421900 PROTEIN"/>
    <property type="match status" value="1"/>
</dbReference>
<reference evidence="3" key="1">
    <citation type="journal article" date="2020" name="Stud. Mycol.">
        <title>101 Dothideomycetes genomes: a test case for predicting lifestyles and emergence of pathogens.</title>
        <authorList>
            <person name="Haridas S."/>
            <person name="Albert R."/>
            <person name="Binder M."/>
            <person name="Bloem J."/>
            <person name="Labutti K."/>
            <person name="Salamov A."/>
            <person name="Andreopoulos B."/>
            <person name="Baker S."/>
            <person name="Barry K."/>
            <person name="Bills G."/>
            <person name="Bluhm B."/>
            <person name="Cannon C."/>
            <person name="Castanera R."/>
            <person name="Culley D."/>
            <person name="Daum C."/>
            <person name="Ezra D."/>
            <person name="Gonzalez J."/>
            <person name="Henrissat B."/>
            <person name="Kuo A."/>
            <person name="Liang C."/>
            <person name="Lipzen A."/>
            <person name="Lutzoni F."/>
            <person name="Magnuson J."/>
            <person name="Mondo S."/>
            <person name="Nolan M."/>
            <person name="Ohm R."/>
            <person name="Pangilinan J."/>
            <person name="Park H.-J."/>
            <person name="Ramirez L."/>
            <person name="Alfaro M."/>
            <person name="Sun H."/>
            <person name="Tritt A."/>
            <person name="Yoshinaga Y."/>
            <person name="Zwiers L.-H."/>
            <person name="Turgeon B."/>
            <person name="Goodwin S."/>
            <person name="Spatafora J."/>
            <person name="Crous P."/>
            <person name="Grigoriev I."/>
        </authorList>
    </citation>
    <scope>NUCLEOTIDE SEQUENCE</scope>
    <source>
        <strain evidence="3">CBS 262.69</strain>
    </source>
</reference>
<dbReference type="Gene3D" id="2.30.30.490">
    <property type="match status" value="1"/>
</dbReference>
<feature type="compositionally biased region" description="Low complexity" evidence="1">
    <location>
        <begin position="47"/>
        <end position="58"/>
    </location>
</feature>
<dbReference type="AlphaFoldDB" id="A0A6G1HWH6"/>